<dbReference type="RefSeq" id="XP_009065752.1">
    <property type="nucleotide sequence ID" value="XM_009067504.1"/>
</dbReference>
<evidence type="ECO:0000313" key="3">
    <source>
        <dbReference type="Proteomes" id="UP000030746"/>
    </source>
</evidence>
<dbReference type="PANTHER" id="PTHR46829:SF1">
    <property type="entry name" value="STERILE ALPHA MOTIF DOMAIN-CONTAINING PROTEIN 15"/>
    <property type="match status" value="1"/>
</dbReference>
<dbReference type="CTD" id="20250181"/>
<name>V4B4Y0_LOTGI</name>
<dbReference type="InterPro" id="IPR001660">
    <property type="entry name" value="SAM"/>
</dbReference>
<dbReference type="PROSITE" id="PS50105">
    <property type="entry name" value="SAM_DOMAIN"/>
    <property type="match status" value="1"/>
</dbReference>
<dbReference type="SMART" id="SM00454">
    <property type="entry name" value="SAM"/>
    <property type="match status" value="1"/>
</dbReference>
<dbReference type="PANTHER" id="PTHR46829">
    <property type="entry name" value="STERILE ALPHA MOTIF DOMAIN-CONTAINING PROTEIN 15"/>
    <property type="match status" value="1"/>
</dbReference>
<dbReference type="Gene3D" id="1.10.150.50">
    <property type="entry name" value="Transcription Factor, Ets-1"/>
    <property type="match status" value="1"/>
</dbReference>
<dbReference type="OMA" id="NWIEECG"/>
<reference evidence="2 3" key="1">
    <citation type="journal article" date="2013" name="Nature">
        <title>Insights into bilaterian evolution from three spiralian genomes.</title>
        <authorList>
            <person name="Simakov O."/>
            <person name="Marletaz F."/>
            <person name="Cho S.J."/>
            <person name="Edsinger-Gonzales E."/>
            <person name="Havlak P."/>
            <person name="Hellsten U."/>
            <person name="Kuo D.H."/>
            <person name="Larsson T."/>
            <person name="Lv J."/>
            <person name="Arendt D."/>
            <person name="Savage R."/>
            <person name="Osoegawa K."/>
            <person name="de Jong P."/>
            <person name="Grimwood J."/>
            <person name="Chapman J.A."/>
            <person name="Shapiro H."/>
            <person name="Aerts A."/>
            <person name="Otillar R.P."/>
            <person name="Terry A.Y."/>
            <person name="Boore J.L."/>
            <person name="Grigoriev I.V."/>
            <person name="Lindberg D.R."/>
            <person name="Seaver E.C."/>
            <person name="Weisblat D.A."/>
            <person name="Putnam N.H."/>
            <person name="Rokhsar D.S."/>
        </authorList>
    </citation>
    <scope>NUCLEOTIDE SEQUENCE [LARGE SCALE GENOMIC DNA]</scope>
</reference>
<dbReference type="HOGENOM" id="CLU_150863_0_0_1"/>
<dbReference type="SUPFAM" id="SSF47769">
    <property type="entry name" value="SAM/Pointed domain"/>
    <property type="match status" value="1"/>
</dbReference>
<proteinExistence type="predicted"/>
<evidence type="ECO:0000313" key="2">
    <source>
        <dbReference type="EMBL" id="ESO83494.1"/>
    </source>
</evidence>
<dbReference type="KEGG" id="lgi:LOTGIDRAFT_236529"/>
<gene>
    <name evidence="2" type="ORF">LOTGIDRAFT_236529</name>
</gene>
<dbReference type="InterPro" id="IPR013761">
    <property type="entry name" value="SAM/pointed_sf"/>
</dbReference>
<sequence>MNTNVAKADRKANIPDCLYWSCEEVADWIEELGFSKYRDCFLNNFIDGKKLITVTSSALPNMGVSDFTHIKIITAAVRELLDIPLEDSLEFSCYRNPRLLYLQLKSKTGYTYDHMTYNAFKIQNARFLKP</sequence>
<dbReference type="EMBL" id="KB203660">
    <property type="protein sequence ID" value="ESO83494.1"/>
    <property type="molecule type" value="Genomic_DNA"/>
</dbReference>
<dbReference type="OrthoDB" id="6133291at2759"/>
<keyword evidence="3" id="KW-1185">Reference proteome</keyword>
<organism evidence="2 3">
    <name type="scientific">Lottia gigantea</name>
    <name type="common">Giant owl limpet</name>
    <dbReference type="NCBI Taxonomy" id="225164"/>
    <lineage>
        <taxon>Eukaryota</taxon>
        <taxon>Metazoa</taxon>
        <taxon>Spiralia</taxon>
        <taxon>Lophotrochozoa</taxon>
        <taxon>Mollusca</taxon>
        <taxon>Gastropoda</taxon>
        <taxon>Patellogastropoda</taxon>
        <taxon>Lottioidea</taxon>
        <taxon>Lottiidae</taxon>
        <taxon>Lottia</taxon>
    </lineage>
</organism>
<accession>V4B4Y0</accession>
<feature type="domain" description="SAM" evidence="1">
    <location>
        <begin position="20"/>
        <end position="83"/>
    </location>
</feature>
<dbReference type="Proteomes" id="UP000030746">
    <property type="component" value="Unassembled WGS sequence"/>
</dbReference>
<dbReference type="AlphaFoldDB" id="V4B4Y0"/>
<dbReference type="GeneID" id="20250181"/>
<evidence type="ECO:0000259" key="1">
    <source>
        <dbReference type="PROSITE" id="PS50105"/>
    </source>
</evidence>
<protein>
    <recommendedName>
        <fullName evidence="1">SAM domain-containing protein</fullName>
    </recommendedName>
</protein>
<dbReference type="Pfam" id="PF00536">
    <property type="entry name" value="SAM_1"/>
    <property type="match status" value="1"/>
</dbReference>